<sequence length="170" mass="19603">MKNNNQHTQAGFKVPEGYFDSLTDRVLENTQKDKAVEHAGFSVPKDYFSTLEDRILKEVQEDKEVKVVTLKTSKNNTWVYPLLAMAAIFIGFVTINGLFSTDEVTFADLNDQELRDYIVDVNFLQDEESVEILYADNSILNDTEIEQEFTDNELLDYLMEDATLDQIIRE</sequence>
<evidence type="ECO:0000313" key="3">
    <source>
        <dbReference type="Proteomes" id="UP000239002"/>
    </source>
</evidence>
<name>A0A2S6IEX3_9FLAO</name>
<protein>
    <submittedName>
        <fullName evidence="2">Uncharacterized protein</fullName>
    </submittedName>
</protein>
<reference evidence="2 3" key="1">
    <citation type="submission" date="2018-02" db="EMBL/GenBank/DDBJ databases">
        <title>Genomic Encyclopedia of Archaeal and Bacterial Type Strains, Phase II (KMG-II): from individual species to whole genera.</title>
        <authorList>
            <person name="Goeker M."/>
        </authorList>
    </citation>
    <scope>NUCLEOTIDE SEQUENCE [LARGE SCALE GENOMIC DNA]</scope>
    <source>
        <strain evidence="2 3">DSM 16809</strain>
    </source>
</reference>
<evidence type="ECO:0000256" key="1">
    <source>
        <dbReference type="SAM" id="Phobius"/>
    </source>
</evidence>
<comment type="caution">
    <text evidence="2">The sequence shown here is derived from an EMBL/GenBank/DDBJ whole genome shotgun (WGS) entry which is preliminary data.</text>
</comment>
<keyword evidence="1" id="KW-1133">Transmembrane helix</keyword>
<evidence type="ECO:0000313" key="2">
    <source>
        <dbReference type="EMBL" id="PPK92736.1"/>
    </source>
</evidence>
<feature type="transmembrane region" description="Helical" evidence="1">
    <location>
        <begin position="78"/>
        <end position="99"/>
    </location>
</feature>
<organism evidence="2 3">
    <name type="scientific">Nonlabens xylanidelens</name>
    <dbReference type="NCBI Taxonomy" id="191564"/>
    <lineage>
        <taxon>Bacteria</taxon>
        <taxon>Pseudomonadati</taxon>
        <taxon>Bacteroidota</taxon>
        <taxon>Flavobacteriia</taxon>
        <taxon>Flavobacteriales</taxon>
        <taxon>Flavobacteriaceae</taxon>
        <taxon>Nonlabens</taxon>
    </lineage>
</organism>
<gene>
    <name evidence="2" type="ORF">LY01_02821</name>
</gene>
<dbReference type="EMBL" id="PTJE01000009">
    <property type="protein sequence ID" value="PPK92736.1"/>
    <property type="molecule type" value="Genomic_DNA"/>
</dbReference>
<keyword evidence="1" id="KW-0472">Membrane</keyword>
<dbReference type="Proteomes" id="UP000239002">
    <property type="component" value="Unassembled WGS sequence"/>
</dbReference>
<accession>A0A2S6IEX3</accession>
<dbReference type="AlphaFoldDB" id="A0A2S6IEX3"/>
<dbReference type="RefSeq" id="WP_104516625.1">
    <property type="nucleotide sequence ID" value="NZ_MQVW01000014.1"/>
</dbReference>
<dbReference type="OrthoDB" id="981524at2"/>
<keyword evidence="1" id="KW-0812">Transmembrane</keyword>
<proteinExistence type="predicted"/>
<keyword evidence="3" id="KW-1185">Reference proteome</keyword>